<reference evidence="1" key="2">
    <citation type="journal article" date="2022" name="New Phytol.">
        <title>Evolutionary transition to the ectomycorrhizal habit in the genomes of a hyperdiverse lineage of mushroom-forming fungi.</title>
        <authorList>
            <person name="Looney B."/>
            <person name="Miyauchi S."/>
            <person name="Morin E."/>
            <person name="Drula E."/>
            <person name="Courty P.E."/>
            <person name="Kohler A."/>
            <person name="Kuo A."/>
            <person name="LaButti K."/>
            <person name="Pangilinan J."/>
            <person name="Lipzen A."/>
            <person name="Riley R."/>
            <person name="Andreopoulos W."/>
            <person name="He G."/>
            <person name="Johnson J."/>
            <person name="Nolan M."/>
            <person name="Tritt A."/>
            <person name="Barry K.W."/>
            <person name="Grigoriev I.V."/>
            <person name="Nagy L.G."/>
            <person name="Hibbett D."/>
            <person name="Henrissat B."/>
            <person name="Matheny P.B."/>
            <person name="Labbe J."/>
            <person name="Martin F.M."/>
        </authorList>
    </citation>
    <scope>NUCLEOTIDE SEQUENCE</scope>
    <source>
        <strain evidence="1">EC-137</strain>
    </source>
</reference>
<keyword evidence="2" id="KW-1185">Reference proteome</keyword>
<sequence length="305" mass="32079">MSESQVWFVTGARSNFGLALIRALLASNRRVVATARNLSARPLPLAPSDSLLTLELDVLQPTQIDAAFKAALGKFGRVDVVVNKTGAPLMGEVEAVSDELARHVFETQFWGPLAVTKAAVKVFRESNPPGAGGRILNITSPLAFLNLPIFGIVGASKAALEAATLSLTRELPKEWNIHALNIEPGAFEDAPVEGAVVWVEQPPVYAQAAPGSGAAVIRGMFGAEQHNIGDAGKMAQALITLAGADRADLPMRAVLGSDVWAYTLGIAEKGVAEMKKGEALADSANRDGVDAEAVKQMAKMFVSAM</sequence>
<reference evidence="1" key="1">
    <citation type="submission" date="2021-02" db="EMBL/GenBank/DDBJ databases">
        <authorList>
            <consortium name="DOE Joint Genome Institute"/>
            <person name="Ahrendt S."/>
            <person name="Looney B.P."/>
            <person name="Miyauchi S."/>
            <person name="Morin E."/>
            <person name="Drula E."/>
            <person name="Courty P.E."/>
            <person name="Chicoki N."/>
            <person name="Fauchery L."/>
            <person name="Kohler A."/>
            <person name="Kuo A."/>
            <person name="Labutti K."/>
            <person name="Pangilinan J."/>
            <person name="Lipzen A."/>
            <person name="Riley R."/>
            <person name="Andreopoulos W."/>
            <person name="He G."/>
            <person name="Johnson J."/>
            <person name="Barry K.W."/>
            <person name="Grigoriev I.V."/>
            <person name="Nagy L."/>
            <person name="Hibbett D."/>
            <person name="Henrissat B."/>
            <person name="Matheny P.B."/>
            <person name="Labbe J."/>
            <person name="Martin F."/>
        </authorList>
    </citation>
    <scope>NUCLEOTIDE SEQUENCE</scope>
    <source>
        <strain evidence="1">EC-137</strain>
    </source>
</reference>
<dbReference type="Proteomes" id="UP000814128">
    <property type="component" value="Unassembled WGS sequence"/>
</dbReference>
<gene>
    <name evidence="1" type="ORF">K488DRAFT_85468</name>
</gene>
<evidence type="ECO:0000313" key="1">
    <source>
        <dbReference type="EMBL" id="KAI0032874.1"/>
    </source>
</evidence>
<organism evidence="1 2">
    <name type="scientific">Vararia minispora EC-137</name>
    <dbReference type="NCBI Taxonomy" id="1314806"/>
    <lineage>
        <taxon>Eukaryota</taxon>
        <taxon>Fungi</taxon>
        <taxon>Dikarya</taxon>
        <taxon>Basidiomycota</taxon>
        <taxon>Agaricomycotina</taxon>
        <taxon>Agaricomycetes</taxon>
        <taxon>Russulales</taxon>
        <taxon>Lachnocladiaceae</taxon>
        <taxon>Vararia</taxon>
    </lineage>
</organism>
<dbReference type="EMBL" id="MU273534">
    <property type="protein sequence ID" value="KAI0032874.1"/>
    <property type="molecule type" value="Genomic_DNA"/>
</dbReference>
<evidence type="ECO:0000313" key="2">
    <source>
        <dbReference type="Proteomes" id="UP000814128"/>
    </source>
</evidence>
<comment type="caution">
    <text evidence="1">The sequence shown here is derived from an EMBL/GenBank/DDBJ whole genome shotgun (WGS) entry which is preliminary data.</text>
</comment>
<proteinExistence type="predicted"/>
<protein>
    <submittedName>
        <fullName evidence="1">Uncharacterized protein</fullName>
    </submittedName>
</protein>
<accession>A0ACB8QM08</accession>
<name>A0ACB8QM08_9AGAM</name>